<evidence type="ECO:0000313" key="3">
    <source>
        <dbReference type="Proteomes" id="UP001155077"/>
    </source>
</evidence>
<evidence type="ECO:0000313" key="2">
    <source>
        <dbReference type="EMBL" id="MCM8570874.1"/>
    </source>
</evidence>
<dbReference type="PANTHER" id="PTHR42705:SF2">
    <property type="entry name" value="BIFUNCTIONAL NON-HOMOLOGOUS END JOINING PROTEIN LIGD"/>
    <property type="match status" value="1"/>
</dbReference>
<dbReference type="InterPro" id="IPR052171">
    <property type="entry name" value="NHEJ_LigD"/>
</dbReference>
<dbReference type="CDD" id="cd04861">
    <property type="entry name" value="LigD_Pol_like"/>
    <property type="match status" value="1"/>
</dbReference>
<protein>
    <submittedName>
        <fullName evidence="2">Non-homologous end-joining DNA ligase</fullName>
        <ecNumber evidence="2">6.5.1.1</ecNumber>
    </submittedName>
</protein>
<organism evidence="2 3">
    <name type="scientific">Gramella jeungdoensis</name>
    <dbReference type="NCBI Taxonomy" id="708091"/>
    <lineage>
        <taxon>Bacteria</taxon>
        <taxon>Pseudomonadati</taxon>
        <taxon>Bacteroidota</taxon>
        <taxon>Flavobacteriia</taxon>
        <taxon>Flavobacteriales</taxon>
        <taxon>Flavobacteriaceae</taxon>
        <taxon>Christiangramia</taxon>
    </lineage>
</organism>
<keyword evidence="3" id="KW-1185">Reference proteome</keyword>
<proteinExistence type="predicted"/>
<gene>
    <name evidence="2" type="primary">ligD</name>
    <name evidence="2" type="ORF">NE848_15870</name>
</gene>
<feature type="domain" description="DNA ligase D polymerase" evidence="1">
    <location>
        <begin position="28"/>
        <end position="282"/>
    </location>
</feature>
<dbReference type="SUPFAM" id="SSF56747">
    <property type="entry name" value="Prim-pol domain"/>
    <property type="match status" value="1"/>
</dbReference>
<accession>A0ABT0Z569</accession>
<dbReference type="GO" id="GO:0003910">
    <property type="term" value="F:DNA ligase (ATP) activity"/>
    <property type="evidence" value="ECO:0007669"/>
    <property type="project" value="UniProtKB-EC"/>
</dbReference>
<comment type="caution">
    <text evidence="2">The sequence shown here is derived from an EMBL/GenBank/DDBJ whole genome shotgun (WGS) entry which is preliminary data.</text>
</comment>
<dbReference type="PANTHER" id="PTHR42705">
    <property type="entry name" value="BIFUNCTIONAL NON-HOMOLOGOUS END JOINING PROTEIN LIGD"/>
    <property type="match status" value="1"/>
</dbReference>
<dbReference type="Pfam" id="PF21686">
    <property type="entry name" value="LigD_Prim-Pol"/>
    <property type="match status" value="1"/>
</dbReference>
<name>A0ABT0Z569_9FLAO</name>
<sequence length="306" mass="35119">MGEERKIGKHSFEVSNLDKVFFPKEGYTKGDLIDYYEKIADTMLPYIKDRPLTMIRFPNGIEDKQFYQKDAPDYFPKWIKTKAIKKQEGGTTNYVVCNDKETLVYLANQACITPHIWLSRQDRLEFPDRMIIDLDPSHDDFGEVKDAAKKIRKLLGEELGLPLYLMTTGSRGLHIVVPMKRTRDFDEVRKFAQKAARFLEQEYPDTMTTAARKNKREDKLFLDVGRNAFGQTGVAPYSVRPIEGAPVATPLDWDELGRSSLSAQSYNIKNIFKRLGSKEDPWKDMAASAVSLTSAKKELNNIFKEN</sequence>
<dbReference type="InterPro" id="IPR014145">
    <property type="entry name" value="LigD_pol_dom"/>
</dbReference>
<dbReference type="RefSeq" id="WP_252115537.1">
    <property type="nucleotide sequence ID" value="NZ_JAMSCK010000007.1"/>
</dbReference>
<keyword evidence="2" id="KW-0436">Ligase</keyword>
<dbReference type="Proteomes" id="UP001155077">
    <property type="component" value="Unassembled WGS sequence"/>
</dbReference>
<dbReference type="EMBL" id="JAMSCK010000007">
    <property type="protein sequence ID" value="MCM8570874.1"/>
    <property type="molecule type" value="Genomic_DNA"/>
</dbReference>
<dbReference type="Gene3D" id="3.90.920.10">
    <property type="entry name" value="DNA primase, PRIM domain"/>
    <property type="match status" value="1"/>
</dbReference>
<reference evidence="2" key="1">
    <citation type="submission" date="2022-06" db="EMBL/GenBank/DDBJ databases">
        <title>Gramella sediminis sp. nov., isolated from deep-sea sediment of the Indian Ocean.</title>
        <authorList>
            <person name="Yang L."/>
        </authorList>
    </citation>
    <scope>NUCLEOTIDE SEQUENCE</scope>
    <source>
        <strain evidence="2">HMD3159</strain>
    </source>
</reference>
<dbReference type="NCBIfam" id="TIGR02778">
    <property type="entry name" value="ligD_pol"/>
    <property type="match status" value="1"/>
</dbReference>
<dbReference type="EC" id="6.5.1.1" evidence="2"/>
<evidence type="ECO:0000259" key="1">
    <source>
        <dbReference type="Pfam" id="PF21686"/>
    </source>
</evidence>